<evidence type="ECO:0000313" key="2">
    <source>
        <dbReference type="EMBL" id="TQD98694.1"/>
    </source>
</evidence>
<dbReference type="Proteomes" id="UP000315295">
    <property type="component" value="Unassembled WGS sequence"/>
</dbReference>
<dbReference type="EMBL" id="VIEB01000249">
    <property type="protein sequence ID" value="TQD98694.1"/>
    <property type="molecule type" value="Genomic_DNA"/>
</dbReference>
<reference evidence="2 3" key="1">
    <citation type="journal article" date="2019" name="G3 (Bethesda)">
        <title>Sequencing of a Wild Apple (Malus baccata) Genome Unravels the Differences Between Cultivated and Wild Apple Species Regarding Disease Resistance and Cold Tolerance.</title>
        <authorList>
            <person name="Chen X."/>
        </authorList>
    </citation>
    <scope>NUCLEOTIDE SEQUENCE [LARGE SCALE GENOMIC DNA]</scope>
    <source>
        <strain evidence="3">cv. Shandingzi</strain>
        <tissue evidence="2">Leaves</tissue>
    </source>
</reference>
<proteinExistence type="predicted"/>
<organism evidence="2 3">
    <name type="scientific">Malus baccata</name>
    <name type="common">Siberian crab apple</name>
    <name type="synonym">Pyrus baccata</name>
    <dbReference type="NCBI Taxonomy" id="106549"/>
    <lineage>
        <taxon>Eukaryota</taxon>
        <taxon>Viridiplantae</taxon>
        <taxon>Streptophyta</taxon>
        <taxon>Embryophyta</taxon>
        <taxon>Tracheophyta</taxon>
        <taxon>Spermatophyta</taxon>
        <taxon>Magnoliopsida</taxon>
        <taxon>eudicotyledons</taxon>
        <taxon>Gunneridae</taxon>
        <taxon>Pentapetalae</taxon>
        <taxon>rosids</taxon>
        <taxon>fabids</taxon>
        <taxon>Rosales</taxon>
        <taxon>Rosaceae</taxon>
        <taxon>Amygdaloideae</taxon>
        <taxon>Maleae</taxon>
        <taxon>Malus</taxon>
    </lineage>
</organism>
<feature type="compositionally biased region" description="Basic residues" evidence="1">
    <location>
        <begin position="1"/>
        <end position="10"/>
    </location>
</feature>
<evidence type="ECO:0000256" key="1">
    <source>
        <dbReference type="SAM" id="MobiDB-lite"/>
    </source>
</evidence>
<sequence length="82" mass="9487">MRITVPKHKLQAAVKRGNMKQPHNSKDVKRSAGRRRWLLKSRRRSDLAGNNHLWFNLDDGMLGDNFFDELPGDNFSDGLPEQ</sequence>
<protein>
    <submittedName>
        <fullName evidence="2">Uncharacterized protein</fullName>
    </submittedName>
</protein>
<feature type="region of interest" description="Disordered" evidence="1">
    <location>
        <begin position="1"/>
        <end position="35"/>
    </location>
</feature>
<accession>A0A540MIW4</accession>
<gene>
    <name evidence="2" type="ORF">C1H46_015687</name>
</gene>
<comment type="caution">
    <text evidence="2">The sequence shown here is derived from an EMBL/GenBank/DDBJ whole genome shotgun (WGS) entry which is preliminary data.</text>
</comment>
<keyword evidence="3" id="KW-1185">Reference proteome</keyword>
<name>A0A540MIW4_MALBA</name>
<dbReference type="AlphaFoldDB" id="A0A540MIW4"/>
<evidence type="ECO:0000313" key="3">
    <source>
        <dbReference type="Proteomes" id="UP000315295"/>
    </source>
</evidence>